<comment type="caution">
    <text evidence="1">The sequence shown here is derived from an EMBL/GenBank/DDBJ whole genome shotgun (WGS) entry which is preliminary data.</text>
</comment>
<dbReference type="AlphaFoldDB" id="A0A920C7D6"/>
<name>A0A920C7D6_9BACI</name>
<dbReference type="Proteomes" id="UP000676917">
    <property type="component" value="Unassembled WGS sequence"/>
</dbReference>
<sequence length="43" mass="5131">MNQTEFLELKRIVERHEETIVQLMEIIAATNRRLSEISLARFT</sequence>
<proteinExistence type="predicted"/>
<dbReference type="RefSeq" id="WP_280530740.1">
    <property type="nucleotide sequence ID" value="NZ_BORP01000002.1"/>
</dbReference>
<organism evidence="1 2">
    <name type="scientific">Ornithinibacillus bavariensis</name>
    <dbReference type="NCBI Taxonomy" id="545502"/>
    <lineage>
        <taxon>Bacteria</taxon>
        <taxon>Bacillati</taxon>
        <taxon>Bacillota</taxon>
        <taxon>Bacilli</taxon>
        <taxon>Bacillales</taxon>
        <taxon>Bacillaceae</taxon>
        <taxon>Ornithinibacillus</taxon>
    </lineage>
</organism>
<evidence type="ECO:0000313" key="1">
    <source>
        <dbReference type="EMBL" id="GIO27069.1"/>
    </source>
</evidence>
<protein>
    <submittedName>
        <fullName evidence="1">Uncharacterized protein</fullName>
    </submittedName>
</protein>
<reference evidence="1" key="1">
    <citation type="submission" date="2021-03" db="EMBL/GenBank/DDBJ databases">
        <title>Antimicrobial resistance genes in bacteria isolated from Japanese honey, and their potential for conferring macrolide and lincosamide resistance in the American foulbrood pathogen Paenibacillus larvae.</title>
        <authorList>
            <person name="Okamoto M."/>
            <person name="Kumagai M."/>
            <person name="Kanamori H."/>
            <person name="Takamatsu D."/>
        </authorList>
    </citation>
    <scope>NUCLEOTIDE SEQUENCE</scope>
    <source>
        <strain evidence="1">J43TS3</strain>
    </source>
</reference>
<keyword evidence="2" id="KW-1185">Reference proteome</keyword>
<evidence type="ECO:0000313" key="2">
    <source>
        <dbReference type="Proteomes" id="UP000676917"/>
    </source>
</evidence>
<accession>A0A920C7D6</accession>
<gene>
    <name evidence="1" type="ORF">J43TS3_16800</name>
</gene>
<dbReference type="EMBL" id="BORP01000002">
    <property type="protein sequence ID" value="GIO27069.1"/>
    <property type="molecule type" value="Genomic_DNA"/>
</dbReference>